<evidence type="ECO:0000256" key="2">
    <source>
        <dbReference type="SAM" id="SignalP"/>
    </source>
</evidence>
<evidence type="ECO:0008006" key="5">
    <source>
        <dbReference type="Google" id="ProtNLM"/>
    </source>
</evidence>
<protein>
    <recommendedName>
        <fullName evidence="5">Extracellular membrane protein CFEM domain-containing protein</fullName>
    </recommendedName>
</protein>
<proteinExistence type="predicted"/>
<dbReference type="Proteomes" id="UP000799536">
    <property type="component" value="Unassembled WGS sequence"/>
</dbReference>
<evidence type="ECO:0000313" key="4">
    <source>
        <dbReference type="Proteomes" id="UP000799536"/>
    </source>
</evidence>
<feature type="signal peptide" evidence="2">
    <location>
        <begin position="1"/>
        <end position="19"/>
    </location>
</feature>
<organism evidence="3 4">
    <name type="scientific">Delitschia confertaspora ATCC 74209</name>
    <dbReference type="NCBI Taxonomy" id="1513339"/>
    <lineage>
        <taxon>Eukaryota</taxon>
        <taxon>Fungi</taxon>
        <taxon>Dikarya</taxon>
        <taxon>Ascomycota</taxon>
        <taxon>Pezizomycotina</taxon>
        <taxon>Dothideomycetes</taxon>
        <taxon>Pleosporomycetidae</taxon>
        <taxon>Pleosporales</taxon>
        <taxon>Delitschiaceae</taxon>
        <taxon>Delitschia</taxon>
    </lineage>
</organism>
<dbReference type="EMBL" id="ML993889">
    <property type="protein sequence ID" value="KAF2203946.1"/>
    <property type="molecule type" value="Genomic_DNA"/>
</dbReference>
<keyword evidence="4" id="KW-1185">Reference proteome</keyword>
<name>A0A9P4MUR8_9PLEO</name>
<feature type="chain" id="PRO_5040458706" description="Extracellular membrane protein CFEM domain-containing protein" evidence="2">
    <location>
        <begin position="20"/>
        <end position="291"/>
    </location>
</feature>
<sequence length="291" mass="29285">MKCLAFTVAAAFFASHAVATGGGGAGWGRMVPACLNECAKNAGAIAGDIDSFCQDKDDNLTKANECIASSACSEDEKNSAYSAISQLCVNAGESITSSGIPEASYKHTTNGPPKPTWTGTAPPKGPEMGPGANGPGPHGGPWGGPNGVGPFGPNGYGPMSECSTNSECRNGPWTSWWGGSGCPSSDWSGWTSGSLQDAPWTSWSGCMCQTTTTEIVTKTVSGEVTTSTSMGFEVAQATGTETDTAGEGGGDGGEATPTVETQSRGLANSLPVRTMAPVAFGAAVFGVMVAL</sequence>
<evidence type="ECO:0000313" key="3">
    <source>
        <dbReference type="EMBL" id="KAF2203946.1"/>
    </source>
</evidence>
<reference evidence="3" key="1">
    <citation type="journal article" date="2020" name="Stud. Mycol.">
        <title>101 Dothideomycetes genomes: a test case for predicting lifestyles and emergence of pathogens.</title>
        <authorList>
            <person name="Haridas S."/>
            <person name="Albert R."/>
            <person name="Binder M."/>
            <person name="Bloem J."/>
            <person name="Labutti K."/>
            <person name="Salamov A."/>
            <person name="Andreopoulos B."/>
            <person name="Baker S."/>
            <person name="Barry K."/>
            <person name="Bills G."/>
            <person name="Bluhm B."/>
            <person name="Cannon C."/>
            <person name="Castanera R."/>
            <person name="Culley D."/>
            <person name="Daum C."/>
            <person name="Ezra D."/>
            <person name="Gonzalez J."/>
            <person name="Henrissat B."/>
            <person name="Kuo A."/>
            <person name="Liang C."/>
            <person name="Lipzen A."/>
            <person name="Lutzoni F."/>
            <person name="Magnuson J."/>
            <person name="Mondo S."/>
            <person name="Nolan M."/>
            <person name="Ohm R."/>
            <person name="Pangilinan J."/>
            <person name="Park H.-J."/>
            <person name="Ramirez L."/>
            <person name="Alfaro M."/>
            <person name="Sun H."/>
            <person name="Tritt A."/>
            <person name="Yoshinaga Y."/>
            <person name="Zwiers L.-H."/>
            <person name="Turgeon B."/>
            <person name="Goodwin S."/>
            <person name="Spatafora J."/>
            <person name="Crous P."/>
            <person name="Grigoriev I."/>
        </authorList>
    </citation>
    <scope>NUCLEOTIDE SEQUENCE</scope>
    <source>
        <strain evidence="3">ATCC 74209</strain>
    </source>
</reference>
<keyword evidence="2" id="KW-0732">Signal</keyword>
<dbReference type="OrthoDB" id="3946332at2759"/>
<dbReference type="AlphaFoldDB" id="A0A9P4MUR8"/>
<gene>
    <name evidence="3" type="ORF">GQ43DRAFT_225387</name>
</gene>
<evidence type="ECO:0000256" key="1">
    <source>
        <dbReference type="SAM" id="MobiDB-lite"/>
    </source>
</evidence>
<accession>A0A9P4MUR8</accession>
<comment type="caution">
    <text evidence="3">The sequence shown here is derived from an EMBL/GenBank/DDBJ whole genome shotgun (WGS) entry which is preliminary data.</text>
</comment>
<feature type="region of interest" description="Disordered" evidence="1">
    <location>
        <begin position="105"/>
        <end position="140"/>
    </location>
</feature>
<feature type="compositionally biased region" description="Gly residues" evidence="1">
    <location>
        <begin position="131"/>
        <end position="140"/>
    </location>
</feature>